<comment type="function">
    <text evidence="7">The light-harvesting complex (LHC) functions as a light receptor, it captures and delivers excitation energy to photosystems with which it is closely associated.</text>
</comment>
<evidence type="ECO:0000256" key="6">
    <source>
        <dbReference type="PIRSR" id="PIRSR601344-1"/>
    </source>
</evidence>
<dbReference type="OrthoDB" id="423598at2759"/>
<keyword evidence="5 7" id="KW-0157">Chromophore</keyword>
<comment type="similarity">
    <text evidence="7">Belongs to the light-harvesting chlorophyll a/b-binding (LHC) protein family.</text>
</comment>
<dbReference type="GO" id="GO:0009522">
    <property type="term" value="C:photosystem I"/>
    <property type="evidence" value="ECO:0007669"/>
    <property type="project" value="UniProtKB-KW"/>
</dbReference>
<name>A0A836C071_9CHLO</name>
<dbReference type="Proteomes" id="UP000612055">
    <property type="component" value="Unassembled WGS sequence"/>
</dbReference>
<sequence length="265" mass="28541">MASLLARSSVKFGVAKPASRRTSVVVKASAVPDNVAEARAWIGAWKKSQGTATRDPKLTSWFPGNTGLPGYLDGSLPGDFGFDPLYLGQDPAKLKWYVQGELVNGRFAMLAVVGILTPELLASVGGGGPAAAIPWYEAGAYEYFAPAKPLFAVMMALFFWVEMRRYMDFVNPGSCNQDPIFPNNKLPAGNTPGYPGGIFDPLGFSKGDLKTLKVKEIKNGRLAMLAFAGIVAQHYTTGTTPLRNLGAHLADPWTTTVWQNDLARL</sequence>
<keyword evidence="3 7" id="KW-0602">Photosynthesis</keyword>
<feature type="binding site" description="axial binding residue" evidence="6">
    <location>
        <position position="106"/>
    </location>
    <ligand>
        <name>chlorophyll b</name>
        <dbReference type="ChEBI" id="CHEBI:61721"/>
        <label>1</label>
    </ligand>
    <ligandPart>
        <name>Mg</name>
        <dbReference type="ChEBI" id="CHEBI:25107"/>
    </ligandPart>
</feature>
<dbReference type="PANTHER" id="PTHR21649">
    <property type="entry name" value="CHLOROPHYLL A/B BINDING PROTEIN"/>
    <property type="match status" value="1"/>
</dbReference>
<dbReference type="Pfam" id="PF00504">
    <property type="entry name" value="Chloroa_b-bind"/>
    <property type="match status" value="1"/>
</dbReference>
<feature type="binding site" evidence="6">
    <location>
        <position position="215"/>
    </location>
    <ligand>
        <name>chlorophyll a</name>
        <dbReference type="ChEBI" id="CHEBI:58416"/>
        <label>1</label>
    </ligand>
</feature>
<keyword evidence="4 7" id="KW-0934">Plastid</keyword>
<keyword evidence="7" id="KW-0812">Transmembrane</keyword>
<keyword evidence="2 7" id="KW-0150">Chloroplast</keyword>
<dbReference type="SUPFAM" id="SSF103511">
    <property type="entry name" value="Chlorophyll a-b binding protein"/>
    <property type="match status" value="1"/>
</dbReference>
<dbReference type="GO" id="GO:0009523">
    <property type="term" value="C:photosystem II"/>
    <property type="evidence" value="ECO:0007669"/>
    <property type="project" value="UniProtKB-KW"/>
</dbReference>
<keyword evidence="7" id="KW-0603">Photosystem I</keyword>
<dbReference type="EMBL" id="JAEHOE010000033">
    <property type="protein sequence ID" value="KAG2494154.1"/>
    <property type="molecule type" value="Genomic_DNA"/>
</dbReference>
<reference evidence="8" key="1">
    <citation type="journal article" date="2020" name="bioRxiv">
        <title>Comparative genomics of Chlamydomonas.</title>
        <authorList>
            <person name="Craig R.J."/>
            <person name="Hasan A.R."/>
            <person name="Ness R.W."/>
            <person name="Keightley P.D."/>
        </authorList>
    </citation>
    <scope>NUCLEOTIDE SEQUENCE</scope>
    <source>
        <strain evidence="8">CCAP 11/70</strain>
    </source>
</reference>
<dbReference type="GO" id="GO:0009535">
    <property type="term" value="C:chloroplast thylakoid membrane"/>
    <property type="evidence" value="ECO:0007669"/>
    <property type="project" value="UniProtKB-SubCell"/>
</dbReference>
<evidence type="ECO:0000256" key="5">
    <source>
        <dbReference type="ARBA" id="ARBA00022991"/>
    </source>
</evidence>
<dbReference type="AlphaFoldDB" id="A0A836C071"/>
<evidence type="ECO:0000256" key="4">
    <source>
        <dbReference type="ARBA" id="ARBA00022640"/>
    </source>
</evidence>
<evidence type="ECO:0000256" key="2">
    <source>
        <dbReference type="ARBA" id="ARBA00022528"/>
    </source>
</evidence>
<comment type="caution">
    <text evidence="8">The sequence shown here is derived from an EMBL/GenBank/DDBJ whole genome shotgun (WGS) entry which is preliminary data.</text>
</comment>
<organism evidence="8 9">
    <name type="scientific">Edaphochlamys debaryana</name>
    <dbReference type="NCBI Taxonomy" id="47281"/>
    <lineage>
        <taxon>Eukaryota</taxon>
        <taxon>Viridiplantae</taxon>
        <taxon>Chlorophyta</taxon>
        <taxon>core chlorophytes</taxon>
        <taxon>Chlorophyceae</taxon>
        <taxon>CS clade</taxon>
        <taxon>Chlamydomonadales</taxon>
        <taxon>Chlamydomonadales incertae sedis</taxon>
        <taxon>Edaphochlamys</taxon>
    </lineage>
</organism>
<feature type="binding site" evidence="6">
    <location>
        <position position="101"/>
    </location>
    <ligand>
        <name>chlorophyll a</name>
        <dbReference type="ChEBI" id="CHEBI:58416"/>
        <label>1</label>
    </ligand>
</feature>
<evidence type="ECO:0000256" key="1">
    <source>
        <dbReference type="ARBA" id="ARBA00022494"/>
    </source>
</evidence>
<gene>
    <name evidence="8" type="ORF">HYH03_007790</name>
</gene>
<keyword evidence="7" id="KW-0793">Thylakoid</keyword>
<proteinExistence type="inferred from homology"/>
<evidence type="ECO:0000256" key="7">
    <source>
        <dbReference type="RuleBase" id="RU363080"/>
    </source>
</evidence>
<dbReference type="InterPro" id="IPR001344">
    <property type="entry name" value="Chloro_AB-bd_pln"/>
</dbReference>
<feature type="transmembrane region" description="Helical" evidence="7">
    <location>
        <begin position="107"/>
        <end position="131"/>
    </location>
</feature>
<evidence type="ECO:0000256" key="3">
    <source>
        <dbReference type="ARBA" id="ARBA00022531"/>
    </source>
</evidence>
<feature type="binding site" evidence="6">
    <location>
        <position position="233"/>
    </location>
    <ligand>
        <name>chlorophyll a</name>
        <dbReference type="ChEBI" id="CHEBI:58416"/>
        <label>1</label>
    </ligand>
</feature>
<accession>A0A836C071</accession>
<keyword evidence="9" id="KW-1185">Reference proteome</keyword>
<protein>
    <recommendedName>
        <fullName evidence="7">Chlorophyll a-b binding protein, chloroplastic</fullName>
    </recommendedName>
</protein>
<feature type="binding site" description="axial binding residue" evidence="6">
    <location>
        <position position="186"/>
    </location>
    <ligand>
        <name>chlorophyll b</name>
        <dbReference type="ChEBI" id="CHEBI:61721"/>
        <label>1</label>
    </ligand>
    <ligandPart>
        <name>Mg</name>
        <dbReference type="ChEBI" id="CHEBI:25107"/>
    </ligandPart>
</feature>
<keyword evidence="1 6" id="KW-0148">Chlorophyll</keyword>
<dbReference type="GO" id="GO:0009765">
    <property type="term" value="P:photosynthesis, light harvesting"/>
    <property type="evidence" value="ECO:0007669"/>
    <property type="project" value="InterPro"/>
</dbReference>
<feature type="transmembrane region" description="Helical" evidence="7">
    <location>
        <begin position="143"/>
        <end position="161"/>
    </location>
</feature>
<keyword evidence="7" id="KW-0604">Photosystem II</keyword>
<dbReference type="InterPro" id="IPR022796">
    <property type="entry name" value="Chloroa_b-bind"/>
</dbReference>
<feature type="binding site" evidence="6">
    <location>
        <position position="248"/>
    </location>
    <ligand>
        <name>chlorophyll a</name>
        <dbReference type="ChEBI" id="CHEBI:58416"/>
        <label>1</label>
    </ligand>
</feature>
<dbReference type="GO" id="GO:0016168">
    <property type="term" value="F:chlorophyll binding"/>
    <property type="evidence" value="ECO:0007669"/>
    <property type="project" value="UniProtKB-KW"/>
</dbReference>
<feature type="binding site" evidence="6">
    <location>
        <position position="221"/>
    </location>
    <ligand>
        <name>chlorophyll a</name>
        <dbReference type="ChEBI" id="CHEBI:58416"/>
        <label>1</label>
    </ligand>
</feature>
<feature type="binding site" evidence="6">
    <location>
        <position position="219"/>
    </location>
    <ligand>
        <name>chlorophyll a</name>
        <dbReference type="ChEBI" id="CHEBI:58416"/>
        <label>1</label>
    </ligand>
</feature>
<keyword evidence="7" id="KW-0472">Membrane</keyword>
<dbReference type="Gene3D" id="1.10.3460.10">
    <property type="entry name" value="Chlorophyll a/b binding protein domain"/>
    <property type="match status" value="1"/>
</dbReference>
<evidence type="ECO:0000313" key="9">
    <source>
        <dbReference type="Proteomes" id="UP000612055"/>
    </source>
</evidence>
<keyword evidence="7" id="KW-1133">Transmembrane helix</keyword>
<comment type="subcellular location">
    <subcellularLocation>
        <location evidence="7">Plastid</location>
        <location evidence="7">Chloroplast thylakoid membrane</location>
    </subcellularLocation>
</comment>
<evidence type="ECO:0000313" key="8">
    <source>
        <dbReference type="EMBL" id="KAG2494154.1"/>
    </source>
</evidence>
<feature type="binding site" evidence="6">
    <location>
        <position position="216"/>
    </location>
    <ligand>
        <name>chlorophyll a</name>
        <dbReference type="ChEBI" id="CHEBI:58416"/>
        <label>5</label>
    </ligand>
</feature>